<dbReference type="InterPro" id="IPR016181">
    <property type="entry name" value="Acyl_CoA_acyltransferase"/>
</dbReference>
<dbReference type="Proteomes" id="UP000034832">
    <property type="component" value="Unassembled WGS sequence"/>
</dbReference>
<accession>A0A4U6BMW2</accession>
<dbReference type="SUPFAM" id="SSF55729">
    <property type="entry name" value="Acyl-CoA N-acyltransferases (Nat)"/>
    <property type="match status" value="1"/>
</dbReference>
<evidence type="ECO:0000313" key="2">
    <source>
        <dbReference type="EMBL" id="TKT71709.1"/>
    </source>
</evidence>
<evidence type="ECO:0000313" key="3">
    <source>
        <dbReference type="Proteomes" id="UP000034832"/>
    </source>
</evidence>
<sequence>MVSAVRTTGRSSERLSYPLEAVDYKLAETQADKEQVYRLRYRAYLREGTIEPNAAQMVQDQYDELPNSWNFGVYRDGVLMSSLRITVSSPEMPTCPSLGVFPDLLEPEIDKGRVLVDPTRFVADPDREARCPELPYITLRLAYMACEYFAADIGLASVRAEHQAFYRRVFLHKSISEPRDYPSLTKPICLMAVDYPAMRERVYERYPYFRSSFFERRKLFERSQSPMEAAPVLTLPQFPFAQATIAPRA</sequence>
<protein>
    <recommendedName>
        <fullName evidence="1">N-acyl amino acid synthase FeeM catalytic core domain-containing protein</fullName>
    </recommendedName>
</protein>
<evidence type="ECO:0000259" key="1">
    <source>
        <dbReference type="Pfam" id="PF21926"/>
    </source>
</evidence>
<organism evidence="2 3">
    <name type="scientific">Afipia massiliensis</name>
    <dbReference type="NCBI Taxonomy" id="211460"/>
    <lineage>
        <taxon>Bacteria</taxon>
        <taxon>Pseudomonadati</taxon>
        <taxon>Pseudomonadota</taxon>
        <taxon>Alphaproteobacteria</taxon>
        <taxon>Hyphomicrobiales</taxon>
        <taxon>Nitrobacteraceae</taxon>
        <taxon>Afipia</taxon>
    </lineage>
</organism>
<reference evidence="2" key="1">
    <citation type="submission" date="2019-04" db="EMBL/GenBank/DDBJ databases">
        <title>Whole genome sequencing of cave bacteria.</title>
        <authorList>
            <person name="Gan H.M."/>
            <person name="Barton H."/>
            <person name="Savka M.A."/>
        </authorList>
    </citation>
    <scope>NUCLEOTIDE SEQUENCE [LARGE SCALE GENOMIC DNA]</scope>
    <source>
        <strain evidence="2">LC387</strain>
    </source>
</reference>
<gene>
    <name evidence="2" type="ORF">YH63_009945</name>
</gene>
<dbReference type="AlphaFoldDB" id="A0A4U6BMW2"/>
<dbReference type="InterPro" id="IPR054597">
    <property type="entry name" value="FeeM_cat"/>
</dbReference>
<feature type="domain" description="N-acyl amino acid synthase FeeM catalytic core" evidence="1">
    <location>
        <begin position="35"/>
        <end position="194"/>
    </location>
</feature>
<comment type="caution">
    <text evidence="2">The sequence shown here is derived from an EMBL/GenBank/DDBJ whole genome shotgun (WGS) entry which is preliminary data.</text>
</comment>
<dbReference type="OrthoDB" id="9812697at2"/>
<dbReference type="EMBL" id="LBIA02000001">
    <property type="protein sequence ID" value="TKT71709.1"/>
    <property type="molecule type" value="Genomic_DNA"/>
</dbReference>
<keyword evidence="3" id="KW-1185">Reference proteome</keyword>
<name>A0A4U6BMW2_9BRAD</name>
<dbReference type="Pfam" id="PF21926">
    <property type="entry name" value="FeeM"/>
    <property type="match status" value="1"/>
</dbReference>
<dbReference type="Gene3D" id="3.40.630.30">
    <property type="match status" value="1"/>
</dbReference>
<dbReference type="STRING" id="211460.YH63_09040"/>
<proteinExistence type="predicted"/>
<dbReference type="RefSeq" id="WP_046829618.1">
    <property type="nucleotide sequence ID" value="NZ_LBIA02000001.1"/>
</dbReference>